<organism evidence="2 3">
    <name type="scientific">Mycolicibacterium arenosum</name>
    <dbReference type="NCBI Taxonomy" id="2952157"/>
    <lineage>
        <taxon>Bacteria</taxon>
        <taxon>Bacillati</taxon>
        <taxon>Actinomycetota</taxon>
        <taxon>Actinomycetes</taxon>
        <taxon>Mycobacteriales</taxon>
        <taxon>Mycobacteriaceae</taxon>
        <taxon>Mycolicibacterium</taxon>
    </lineage>
</organism>
<evidence type="ECO:0000313" key="3">
    <source>
        <dbReference type="Proteomes" id="UP001651690"/>
    </source>
</evidence>
<evidence type="ECO:0000313" key="2">
    <source>
        <dbReference type="EMBL" id="MCP9273624.1"/>
    </source>
</evidence>
<proteinExistence type="predicted"/>
<sequence>MTQSSRRVLLTTGSALLTVWALSSVPTAHATGMRVGNYEVMTDRWNDHSWVWSVTHSCGAPDCGTWLVDPVVNPATDTLNVIAIPRPPKSQRFQQSAFFADGRYTLTVDVPDGVRCIGYNLPSHDVYSWDAGTLTGTVDSTYGAGCYGSPGGTSTYAFRLQRF</sequence>
<feature type="chain" id="PRO_5046625157" description="Secreted protein" evidence="1">
    <location>
        <begin position="31"/>
        <end position="163"/>
    </location>
</feature>
<keyword evidence="3" id="KW-1185">Reference proteome</keyword>
<dbReference type="PROSITE" id="PS51318">
    <property type="entry name" value="TAT"/>
    <property type="match status" value="1"/>
</dbReference>
<dbReference type="EMBL" id="JANDBD010000006">
    <property type="protein sequence ID" value="MCP9273624.1"/>
    <property type="molecule type" value="Genomic_DNA"/>
</dbReference>
<evidence type="ECO:0008006" key="4">
    <source>
        <dbReference type="Google" id="ProtNLM"/>
    </source>
</evidence>
<dbReference type="Proteomes" id="UP001651690">
    <property type="component" value="Unassembled WGS sequence"/>
</dbReference>
<accession>A0ABT1M382</accession>
<reference evidence="2 3" key="1">
    <citation type="submission" date="2022-06" db="EMBL/GenBank/DDBJ databases">
        <title>Mycolicibacterium sp. CAU 1645 isolated from seawater.</title>
        <authorList>
            <person name="Kim W."/>
        </authorList>
    </citation>
    <scope>NUCLEOTIDE SEQUENCE [LARGE SCALE GENOMIC DNA]</scope>
    <source>
        <strain evidence="2 3">CAU 1645</strain>
    </source>
</reference>
<dbReference type="InterPro" id="IPR006311">
    <property type="entry name" value="TAT_signal"/>
</dbReference>
<evidence type="ECO:0000256" key="1">
    <source>
        <dbReference type="SAM" id="SignalP"/>
    </source>
</evidence>
<keyword evidence="1" id="KW-0732">Signal</keyword>
<gene>
    <name evidence="2" type="ORF">NM203_15655</name>
</gene>
<protein>
    <recommendedName>
        <fullName evidence="4">Secreted protein</fullName>
    </recommendedName>
</protein>
<feature type="signal peptide" evidence="1">
    <location>
        <begin position="1"/>
        <end position="30"/>
    </location>
</feature>
<dbReference type="RefSeq" id="WP_255060945.1">
    <property type="nucleotide sequence ID" value="NZ_JANDBD010000006.1"/>
</dbReference>
<comment type="caution">
    <text evidence="2">The sequence shown here is derived from an EMBL/GenBank/DDBJ whole genome shotgun (WGS) entry which is preliminary data.</text>
</comment>
<name>A0ABT1M382_9MYCO</name>